<reference evidence="2" key="1">
    <citation type="submission" date="2020-12" db="EMBL/GenBank/DDBJ databases">
        <title>Paenibacillus polymyxa LMG 27872: a double-edged sword.</title>
        <authorList>
            <person name="Langendries S."/>
            <person name="Garcia Mendez S."/>
            <person name="Beirinckx S."/>
            <person name="Viaene T."/>
            <person name="Baeyen S."/>
            <person name="Goeminne G."/>
            <person name="Willems A."/>
            <person name="Debode J."/>
            <person name="Goormachtig S."/>
        </authorList>
    </citation>
    <scope>NUCLEOTIDE SEQUENCE</scope>
    <source>
        <strain evidence="2">LMG 27872</strain>
    </source>
</reference>
<evidence type="ECO:0000259" key="1">
    <source>
        <dbReference type="Pfam" id="PF09983"/>
    </source>
</evidence>
<organism evidence="2 3">
    <name type="scientific">Paenibacillus polymyxa</name>
    <name type="common">Bacillus polymyxa</name>
    <dbReference type="NCBI Taxonomy" id="1406"/>
    <lineage>
        <taxon>Bacteria</taxon>
        <taxon>Bacillati</taxon>
        <taxon>Bacillota</taxon>
        <taxon>Bacilli</taxon>
        <taxon>Bacillales</taxon>
        <taxon>Paenibacillaceae</taxon>
        <taxon>Paenibacillus</taxon>
    </lineage>
</organism>
<evidence type="ECO:0000313" key="3">
    <source>
        <dbReference type="Proteomes" id="UP000650605"/>
    </source>
</evidence>
<dbReference type="Pfam" id="PF09983">
    <property type="entry name" value="JetD_C"/>
    <property type="match status" value="1"/>
</dbReference>
<feature type="domain" description="Wadjet protein JetD C-terminal" evidence="1">
    <location>
        <begin position="18"/>
        <end position="159"/>
    </location>
</feature>
<protein>
    <submittedName>
        <fullName evidence="2">DUF2399 domain-containing protein</fullName>
    </submittedName>
</protein>
<dbReference type="InterPro" id="IPR024534">
    <property type="entry name" value="JetD_C"/>
</dbReference>
<dbReference type="AlphaFoldDB" id="A0A8I1LVR2"/>
<dbReference type="Gene3D" id="3.40.1360.10">
    <property type="match status" value="1"/>
</dbReference>
<comment type="caution">
    <text evidence="2">The sequence shown here is derived from an EMBL/GenBank/DDBJ whole genome shotgun (WGS) entry which is preliminary data.</text>
</comment>
<dbReference type="RefSeq" id="WP_161626963.1">
    <property type="nucleotide sequence ID" value="NZ_ALJV01000043.1"/>
</dbReference>
<name>A0A8I1LVR2_PAEPO</name>
<dbReference type="EMBL" id="JAEHFQ010000006">
    <property type="protein sequence ID" value="MBM0634002.1"/>
    <property type="molecule type" value="Genomic_DNA"/>
</dbReference>
<gene>
    <name evidence="2" type="ORF">JDW19_12830</name>
</gene>
<accession>A0A8I1LVR2</accession>
<proteinExistence type="predicted"/>
<sequence length="163" mass="19210">MYGIELQMGESLPERLFFGVTVHSQLMKAGRVIDLRAERILIIGNKTVFHEYIQSLSRIGNLLEKKIIVVYLGSFPGPDKRFFLRQIQDKFDKNGLQIEVQFWGDIDWGGFQIFRHLQKSVFPQLRPYRMDKTTFHQHLDWAETFTADYQVKLEQLLENTDNS</sequence>
<dbReference type="Proteomes" id="UP000650605">
    <property type="component" value="Unassembled WGS sequence"/>
</dbReference>
<evidence type="ECO:0000313" key="2">
    <source>
        <dbReference type="EMBL" id="MBM0634002.1"/>
    </source>
</evidence>